<dbReference type="EMBL" id="CM010720">
    <property type="protein sequence ID" value="RZC64689.1"/>
    <property type="molecule type" value="Genomic_DNA"/>
</dbReference>
<organism evidence="3 4">
    <name type="scientific">Papaver somniferum</name>
    <name type="common">Opium poppy</name>
    <dbReference type="NCBI Taxonomy" id="3469"/>
    <lineage>
        <taxon>Eukaryota</taxon>
        <taxon>Viridiplantae</taxon>
        <taxon>Streptophyta</taxon>
        <taxon>Embryophyta</taxon>
        <taxon>Tracheophyta</taxon>
        <taxon>Spermatophyta</taxon>
        <taxon>Magnoliopsida</taxon>
        <taxon>Ranunculales</taxon>
        <taxon>Papaveraceae</taxon>
        <taxon>Papaveroideae</taxon>
        <taxon>Papaver</taxon>
    </lineage>
</organism>
<dbReference type="GO" id="GO:0046872">
    <property type="term" value="F:metal ion binding"/>
    <property type="evidence" value="ECO:0007669"/>
    <property type="project" value="UniProtKB-KW"/>
</dbReference>
<evidence type="ECO:0000313" key="3">
    <source>
        <dbReference type="EMBL" id="RZC64689.1"/>
    </source>
</evidence>
<dbReference type="Proteomes" id="UP000316621">
    <property type="component" value="Chromosome 6"/>
</dbReference>
<reference evidence="3 4" key="1">
    <citation type="journal article" date="2018" name="Science">
        <title>The opium poppy genome and morphinan production.</title>
        <authorList>
            <person name="Guo L."/>
            <person name="Winzer T."/>
            <person name="Yang X."/>
            <person name="Li Y."/>
            <person name="Ning Z."/>
            <person name="He Z."/>
            <person name="Teodor R."/>
            <person name="Lu Y."/>
            <person name="Bowser T.A."/>
            <person name="Graham I.A."/>
            <person name="Ye K."/>
        </authorList>
    </citation>
    <scope>NUCLEOTIDE SEQUENCE [LARGE SCALE GENOMIC DNA]</scope>
    <source>
        <strain evidence="4">cv. HN1</strain>
        <tissue evidence="3">Leaves</tissue>
    </source>
</reference>
<dbReference type="STRING" id="3469.A0A4Y7JY87"/>
<keyword evidence="2" id="KW-0472">Membrane</keyword>
<gene>
    <name evidence="3" type="ORF">C5167_008384</name>
</gene>
<name>A0A4Y7JY87_PAPSO</name>
<sequence length="132" mass="14323">MGFWTYNVKHLCVLTMLTIVNQMKLTIGKLEDANLNLFAVGGVISLRFLCVHLLILMVSLCCTANHGREWILVRAGLEMALTDAVTTSIGTLLLKLFGGASNTIKTDITIPIGSLDEAAKLASKYRKQGSTP</sequence>
<evidence type="ECO:0000256" key="2">
    <source>
        <dbReference type="SAM" id="Phobius"/>
    </source>
</evidence>
<proteinExistence type="predicted"/>
<dbReference type="Gramene" id="RZC64689">
    <property type="protein sequence ID" value="RZC64689"/>
    <property type="gene ID" value="C5167_008384"/>
</dbReference>
<evidence type="ECO:0000313" key="4">
    <source>
        <dbReference type="Proteomes" id="UP000316621"/>
    </source>
</evidence>
<dbReference type="AlphaFoldDB" id="A0A4Y7JY87"/>
<accession>A0A4Y7JY87</accession>
<protein>
    <submittedName>
        <fullName evidence="3">Uncharacterized protein</fullName>
    </submittedName>
</protein>
<keyword evidence="2" id="KW-0812">Transmembrane</keyword>
<keyword evidence="4" id="KW-1185">Reference proteome</keyword>
<keyword evidence="1" id="KW-0479">Metal-binding</keyword>
<feature type="transmembrane region" description="Helical" evidence="2">
    <location>
        <begin position="35"/>
        <end position="58"/>
    </location>
</feature>
<dbReference type="PANTHER" id="PTHR48073:SF2">
    <property type="entry name" value="O-SUCCINYLBENZOATE SYNTHASE"/>
    <property type="match status" value="1"/>
</dbReference>
<evidence type="ECO:0000256" key="1">
    <source>
        <dbReference type="ARBA" id="ARBA00022723"/>
    </source>
</evidence>
<dbReference type="PANTHER" id="PTHR48073">
    <property type="entry name" value="O-SUCCINYLBENZOATE SYNTHASE-RELATED"/>
    <property type="match status" value="1"/>
</dbReference>
<keyword evidence="2" id="KW-1133">Transmembrane helix</keyword>